<feature type="domain" description="ABC transporter" evidence="14">
    <location>
        <begin position="645"/>
        <end position="969"/>
    </location>
</feature>
<evidence type="ECO:0000256" key="13">
    <source>
        <dbReference type="SAM" id="Phobius"/>
    </source>
</evidence>
<evidence type="ECO:0000256" key="4">
    <source>
        <dbReference type="ARBA" id="ARBA00011054"/>
    </source>
</evidence>
<dbReference type="InterPro" id="IPR003439">
    <property type="entry name" value="ABC_transporter-like_ATP-bd"/>
</dbReference>
<dbReference type="SMART" id="SM00382">
    <property type="entry name" value="AAA"/>
    <property type="match status" value="4"/>
</dbReference>
<proteinExistence type="inferred from homology"/>
<feature type="transmembrane region" description="Helical" evidence="13">
    <location>
        <begin position="1260"/>
        <end position="1289"/>
    </location>
</feature>
<evidence type="ECO:0000259" key="14">
    <source>
        <dbReference type="PROSITE" id="PS50893"/>
    </source>
</evidence>
<dbReference type="GO" id="GO:0140359">
    <property type="term" value="F:ABC-type transporter activity"/>
    <property type="evidence" value="ECO:0007669"/>
    <property type="project" value="InterPro"/>
</dbReference>
<feature type="coiled-coil region" evidence="12">
    <location>
        <begin position="287"/>
        <end position="314"/>
    </location>
</feature>
<keyword evidence="11 13" id="KW-0472">Membrane</keyword>
<dbReference type="PROSITE" id="PS50893">
    <property type="entry name" value="ABC_TRANSPORTER_2"/>
    <property type="match status" value="4"/>
</dbReference>
<dbReference type="SUPFAM" id="SSF48371">
    <property type="entry name" value="ARM repeat"/>
    <property type="match status" value="1"/>
</dbReference>
<keyword evidence="16" id="KW-1185">Reference proteome</keyword>
<dbReference type="InterPro" id="IPR003593">
    <property type="entry name" value="AAA+_ATPase"/>
</dbReference>
<evidence type="ECO:0000313" key="16">
    <source>
        <dbReference type="Proteomes" id="UP001211065"/>
    </source>
</evidence>
<feature type="transmembrane region" description="Helical" evidence="13">
    <location>
        <begin position="1301"/>
        <end position="1325"/>
    </location>
</feature>
<dbReference type="InterPro" id="IPR011989">
    <property type="entry name" value="ARM-like"/>
</dbReference>
<feature type="transmembrane region" description="Helical" evidence="13">
    <location>
        <begin position="2334"/>
        <end position="2360"/>
    </location>
</feature>
<feature type="transmembrane region" description="Helical" evidence="13">
    <location>
        <begin position="2288"/>
        <end position="2313"/>
    </location>
</feature>
<dbReference type="InterPro" id="IPR016024">
    <property type="entry name" value="ARM-type_fold"/>
</dbReference>
<dbReference type="InterPro" id="IPR047038">
    <property type="entry name" value="eEF3_chromodomain-like_sf"/>
</dbReference>
<keyword evidence="6 13" id="KW-0812">Transmembrane</keyword>
<keyword evidence="7" id="KW-0677">Repeat</keyword>
<organism evidence="15 16">
    <name type="scientific">Clydaea vesicula</name>
    <dbReference type="NCBI Taxonomy" id="447962"/>
    <lineage>
        <taxon>Eukaryota</taxon>
        <taxon>Fungi</taxon>
        <taxon>Fungi incertae sedis</taxon>
        <taxon>Chytridiomycota</taxon>
        <taxon>Chytridiomycota incertae sedis</taxon>
        <taxon>Chytridiomycetes</taxon>
        <taxon>Lobulomycetales</taxon>
        <taxon>Lobulomycetaceae</taxon>
        <taxon>Clydaea</taxon>
    </lineage>
</organism>
<dbReference type="GO" id="GO:0005524">
    <property type="term" value="F:ATP binding"/>
    <property type="evidence" value="ECO:0007669"/>
    <property type="project" value="UniProtKB-KW"/>
</dbReference>
<keyword evidence="5" id="KW-0813">Transport</keyword>
<dbReference type="GO" id="GO:0016020">
    <property type="term" value="C:membrane"/>
    <property type="evidence" value="ECO:0007669"/>
    <property type="project" value="UniProtKB-SubCell"/>
</dbReference>
<dbReference type="Gene3D" id="3.40.50.300">
    <property type="entry name" value="P-loop containing nucleotide triphosphate hydrolases"/>
    <property type="match status" value="4"/>
</dbReference>
<gene>
    <name evidence="15" type="primary">TEF3</name>
    <name evidence="15" type="ORF">HK099_001602</name>
</gene>
<dbReference type="EMBL" id="JADGJW010000147">
    <property type="protein sequence ID" value="KAJ3223027.1"/>
    <property type="molecule type" value="Genomic_DNA"/>
</dbReference>
<keyword evidence="15" id="KW-0648">Protein biosynthesis</keyword>
<evidence type="ECO:0000256" key="8">
    <source>
        <dbReference type="ARBA" id="ARBA00022741"/>
    </source>
</evidence>
<evidence type="ECO:0000256" key="11">
    <source>
        <dbReference type="ARBA" id="ARBA00023136"/>
    </source>
</evidence>
<dbReference type="PANTHER" id="PTHR19229">
    <property type="entry name" value="ATP-BINDING CASSETTE TRANSPORTER SUBFAMILY A ABCA"/>
    <property type="match status" value="1"/>
</dbReference>
<feature type="domain" description="ABC transporter" evidence="14">
    <location>
        <begin position="400"/>
        <end position="618"/>
    </location>
</feature>
<dbReference type="PROSITE" id="PS00211">
    <property type="entry name" value="ABC_TRANSPORTER_1"/>
    <property type="match status" value="4"/>
</dbReference>
<feature type="transmembrane region" description="Helical" evidence="13">
    <location>
        <begin position="1217"/>
        <end position="1239"/>
    </location>
</feature>
<dbReference type="Gene3D" id="1.25.10.10">
    <property type="entry name" value="Leucine-rich Repeat Variant"/>
    <property type="match status" value="1"/>
</dbReference>
<dbReference type="SUPFAM" id="SSF52540">
    <property type="entry name" value="P-loop containing nucleoside triphosphate hydrolases"/>
    <property type="match status" value="4"/>
</dbReference>
<dbReference type="InterPro" id="IPR026082">
    <property type="entry name" value="ABCA"/>
</dbReference>
<evidence type="ECO:0000256" key="1">
    <source>
        <dbReference type="ARBA" id="ARBA00004141"/>
    </source>
</evidence>
<evidence type="ECO:0000256" key="7">
    <source>
        <dbReference type="ARBA" id="ARBA00022737"/>
    </source>
</evidence>
<evidence type="ECO:0000256" key="10">
    <source>
        <dbReference type="ARBA" id="ARBA00022989"/>
    </source>
</evidence>
<feature type="domain" description="ABC transporter" evidence="14">
    <location>
        <begin position="1523"/>
        <end position="1755"/>
    </location>
</feature>
<name>A0AAD5U3B3_9FUNG</name>
<comment type="similarity">
    <text evidence="4">Belongs to the ABC transporter superfamily. ABCF family. EF3 subfamily.</text>
</comment>
<keyword evidence="12" id="KW-0175">Coiled coil</keyword>
<comment type="caution">
    <text evidence="15">The sequence shown here is derived from an EMBL/GenBank/DDBJ whole genome shotgun (WGS) entry which is preliminary data.</text>
</comment>
<keyword evidence="10 13" id="KW-1133">Transmembrane helix</keyword>
<evidence type="ECO:0000256" key="12">
    <source>
        <dbReference type="SAM" id="Coils"/>
    </source>
</evidence>
<dbReference type="Gene3D" id="2.40.50.990">
    <property type="match status" value="1"/>
</dbReference>
<protein>
    <submittedName>
        <fullName evidence="15">Translational elongation factor EF-1 alpha</fullName>
    </submittedName>
</protein>
<evidence type="ECO:0000256" key="9">
    <source>
        <dbReference type="ARBA" id="ARBA00022840"/>
    </source>
</evidence>
<evidence type="ECO:0000313" key="15">
    <source>
        <dbReference type="EMBL" id="KAJ3223027.1"/>
    </source>
</evidence>
<feature type="transmembrane region" description="Helical" evidence="13">
    <location>
        <begin position="2372"/>
        <end position="2391"/>
    </location>
</feature>
<dbReference type="GO" id="GO:0005737">
    <property type="term" value="C:cytoplasm"/>
    <property type="evidence" value="ECO:0007669"/>
    <property type="project" value="UniProtKB-SubCell"/>
</dbReference>
<dbReference type="GO" id="GO:0003746">
    <property type="term" value="F:translation elongation factor activity"/>
    <property type="evidence" value="ECO:0007669"/>
    <property type="project" value="UniProtKB-KW"/>
</dbReference>
<accession>A0AAD5U3B3</accession>
<evidence type="ECO:0000256" key="2">
    <source>
        <dbReference type="ARBA" id="ARBA00004496"/>
    </source>
</evidence>
<comment type="similarity">
    <text evidence="3">Belongs to the ABC transporter superfamily. ABCA family.</text>
</comment>
<dbReference type="Pfam" id="PF00005">
    <property type="entry name" value="ABC_tran"/>
    <property type="match status" value="4"/>
</dbReference>
<dbReference type="Pfam" id="PF24987">
    <property type="entry name" value="HEAT_EF3_N"/>
    <property type="match status" value="1"/>
</dbReference>
<dbReference type="Pfam" id="PF24984">
    <property type="entry name" value="HEAT_EF3_GNC1"/>
    <property type="match status" value="1"/>
</dbReference>
<feature type="transmembrane region" description="Helical" evidence="13">
    <location>
        <begin position="2403"/>
        <end position="2421"/>
    </location>
</feature>
<evidence type="ECO:0000256" key="3">
    <source>
        <dbReference type="ARBA" id="ARBA00008869"/>
    </source>
</evidence>
<dbReference type="CDD" id="cd03221">
    <property type="entry name" value="ABCF_EF-3"/>
    <property type="match status" value="1"/>
</dbReference>
<comment type="subcellular location">
    <subcellularLocation>
        <location evidence="2">Cytoplasm</location>
    </subcellularLocation>
    <subcellularLocation>
        <location evidence="1">Membrane</location>
        <topology evidence="1">Multi-pass membrane protein</topology>
    </subcellularLocation>
</comment>
<dbReference type="PANTHER" id="PTHR19229:SF36">
    <property type="entry name" value="ATP-BINDING CASSETTE SUB-FAMILY A MEMBER 2"/>
    <property type="match status" value="1"/>
</dbReference>
<dbReference type="InterPro" id="IPR027417">
    <property type="entry name" value="P-loop_NTPase"/>
</dbReference>
<keyword evidence="9" id="KW-0067">ATP-binding</keyword>
<keyword evidence="15" id="KW-0251">Elongation factor</keyword>
<evidence type="ECO:0000256" key="5">
    <source>
        <dbReference type="ARBA" id="ARBA00022448"/>
    </source>
</evidence>
<dbReference type="Proteomes" id="UP001211065">
    <property type="component" value="Unassembled WGS sequence"/>
</dbReference>
<dbReference type="GO" id="GO:0016887">
    <property type="term" value="F:ATP hydrolysis activity"/>
    <property type="evidence" value="ECO:0007669"/>
    <property type="project" value="InterPro"/>
</dbReference>
<dbReference type="GO" id="GO:0005319">
    <property type="term" value="F:lipid transporter activity"/>
    <property type="evidence" value="ECO:0007669"/>
    <property type="project" value="TreeGrafter"/>
</dbReference>
<keyword evidence="8" id="KW-0547">Nucleotide-binding</keyword>
<feature type="transmembrane region" description="Helical" evidence="13">
    <location>
        <begin position="2458"/>
        <end position="2482"/>
    </location>
</feature>
<sequence length="2905" mass="322185">MVGWSPEVLATAKSNLKALEKAVSGLTEHVSNIPKKDQKQTLVALATFTELANQAILQSQPYLIKALPAILAALGDKKSSAETRNAAELAAKTICSKMSPNALREVLPYLHEAVDYEQKWQTRACALDIIAGFADHAPDQLGFALPDVIPEVSQCVVDLKTQVSESAIKALTAACDVVGNHDIEHLTEYIVRSVVNPEETEELMHKLAGVTFVQSVESPALAMVSPLLLRGLASTKKATVRQSAVIIENMSKLVDDPLDAAPFLPKLLPALTKAADMLSDPEARSVAERSLGQLERLEREVEEAKTRQQHIDLDRVLKTLESKFGKSAEFDTYLRSVASLCCSLMSIRKFDEADWVEISEHLSVISKKVTPEAITKLKEECEAMCKPLPKKDDDADDGAEMLCDCTFTLAYGTKILLHNTQLKLKRGAKYGLLGGNDSGKTTLMRSIANGALEGFPDPSEVRTVFVEADILGELSHLSCIDYVMMDERLKGLDRNKVLEVMGSVGFVEDGKAKPSHPVSTLSGGWRMKLAMARAMLQNADILLLDEPTNHLDVINVKWVKNYINSLKHVTCIMVSHDSGFLNDCCTNIVQITNLKLKQFRGNLNKFIESNPEAKSYFNIKASKLSFNFPQPGAIHGIKSRTKALMKMSNCFYTYPTRDTPTLHNISIQVSMASRVGCVGENGAGKSTMIKVLTGELVPQVGEVWKHNQARIAYVAQHAFHHIEEHLDKTPNEYIRWRYEFGEDKESLVKVSMVFTPEEEKLQREPFKLRDQQTGKDIKRTIDYLPGNRRPTKTGEYEYDVRFVGESAKNEGTFLPYKVLVKQGWEKACKAIDLRIAQTEGMAQRTLSAVNVEKHLSDVGLEPEFASHYRMSALSGGQKVKVVLAASLWNQPHILILDEPTNYLDRESLGALAKAIEGFLGGVVIISHHNEFVSTLCTEEWIMDAGHLTTKGESGAWMDKEADKIDDSAVIETMTDAVGNVTKVKQRKKLTKREEKAFTKLVKAKIESGADMDSDEEDFANQHGPILVSLANTAISSSVAPRILTENDFVAPIALKLPLCDVNCPYIYFQPNDEKHTKIMKAFAQSQQLPYQTNVIPFPNEIEMANKFLLEYENIKSSSLLAFVSFDVQENSNLTKYSVWKEYTSTSIYREHVLSSIPALQLALDQAIISSSGSNTNANKKFDTTIKFIKPEDKPLNLRKIEEFSSSTSSIGPNMNAYLIPVILPFFFLPVLSLSLSSVANEKRKKLLNPIRRMGLIESTYWISSFFPMIFVSLLAASVSVGAVSFTGFVMKNIVDFNNQNISSAIIFIVTFIFCLSLSSVGLFLSSIFSKPLYISVAKGLIGIGMVVTNLVVFTNFPYETNSVPYFLQISTSAWGKILYILLPWLGYGQIFNNMVNIVEKSNLNNNTESYVGFPQFSSSLCNLAPLHESFTIGTPFYLAWQQHPSSMLILIFIILSIPFFLFLSWYFNQMLETEQGYSLEFYFLFTKAYWIGIQKENKKEDLYESFGDLLIEERALSLKSDSVRTHKLSKVYKTTSAVKEFTIKMEKGNVYSILGHNGCGKTTTINMLSGVTSPTYGEAFLFGLNVKTDMNSIRLKMGTCAQDDLLYSSLTAAEHISFYARFRNVNLGNLSLKEYVEGKLSQVQLLEAAHQKVGGFSGGMMRRLSVILSTVGDDLSIIFLDEPTTGLDPVSKRGIWKVIEELKKDKIVVLTTHSMEEADSLSDYITIMHAGKIKASGTPLFLKNHFGDGYQISMLRKGIDEENTKNVTKSLENWIKTVLPGSTIVSSAAGAVNVGVGKGNSVQLTSFLKALQREKEVEWSVSNSTLEQVFLKLCSLNDAVNVEVTKTLICRLCNINNTETVTLFTANGIKVVVSGVTNSKQYSENDIISFESFWQLQEQVSEESPLLNTQQDNAIEKLAVSSKNQSSSKGILGSQIKGIVIKNASLDIRMKKTNICSALCIILLNIILALMSMGMFSSRYINEDGGTCAGATFIYSSNFDSKISCNPEHFVNQTTNNQNSPFSGLPESSPQQIVRTLLSTNSRDNFLFMPPLTPNMVPNSNGIDTVSVLRPRFWYKDSLVSGDIALQSLLDPSFFTNVAVNLITLPTTTPDRNPQVLNLPLSAVNVQTQNMEEYFSQKQKALLPEKTANAGTCSTLIGDKTNFVLLTSPAEFWQTLNNTYPDLGLDIKNLNVEAGLVSYDIFIYRPLQDDSGYPSVFFQNDTECVVAGELYSPYNSKDMELQISVIINTMSNALQKKKLGLAPNSETVVDTVWKTYPTIYEGNSFQQVGYIMTVLITFFATLFFFPRMVSLFVTERSQNLTEMLRIQGLRPFTYWLGNYIYGFLGCLCINIFTMIIGFLLIKPFQTSKSPTFIVIAFILWAHSLVCMAILISSIFKKVISSSLATFMIYILSSCIASFMLITSNTSTGALSELASSIFPFIAFAHSLNICFTSGKLHVLGPVIGIWIASSTFVGLLGIYLHMIQPGKHTASIDPFFGLFKKKNSLLPHITDAEDATTDPDVLLEQQTVMESLGKKNDSKSAINIGHLQKVFGNKIAVSDISLNVKFGETFGLLGMILFIQIYKFSLKGPNGAGKSTTINCFTGLASPTNGVIEVAGQDIKTVKELWRLIGLCPQFDTVWADLTIEQHLLFYCRLRGIPKNKIRGTVRKIAEDVGLDGDPFNQLASQMSGGMRRRLSIAIAMTASPSILVLDEPTTGLDPDTRQNIWKVINKISQDPGRSIIITTHSMEEADALCSRIGIVVNGKMKVIGNQVHLKNKFGDGLKLSMKISLSEVFSPLSLPSEQEFTEKENYAIDKVKSLIKEKISRSASVISRSKTPITTVLSKITLESTEVTWNVILQFNIPNEVGLDVASVFSNLQTYAAEMNMVDWALNQTTLEDVFVRVAK</sequence>
<dbReference type="CDD" id="cd03263">
    <property type="entry name" value="ABC_subfamily_A"/>
    <property type="match status" value="2"/>
</dbReference>
<feature type="domain" description="ABC transporter" evidence="14">
    <location>
        <begin position="2542"/>
        <end position="2787"/>
    </location>
</feature>
<feature type="transmembrane region" description="Helical" evidence="13">
    <location>
        <begin position="1332"/>
        <end position="1353"/>
    </location>
</feature>
<dbReference type="FunFam" id="3.40.50.300:FF:000335">
    <property type="entry name" value="ATP binding cassette subfamily A member 5"/>
    <property type="match status" value="1"/>
</dbReference>
<feature type="transmembrane region" description="Helical" evidence="13">
    <location>
        <begin position="1447"/>
        <end position="1465"/>
    </location>
</feature>
<dbReference type="Pfam" id="PF12698">
    <property type="entry name" value="ABC2_membrane_3"/>
    <property type="match status" value="2"/>
</dbReference>
<dbReference type="InterPro" id="IPR017871">
    <property type="entry name" value="ABC_transporter-like_CS"/>
</dbReference>
<evidence type="ECO:0000256" key="6">
    <source>
        <dbReference type="ARBA" id="ARBA00022692"/>
    </source>
</evidence>
<reference evidence="15" key="1">
    <citation type="submission" date="2020-05" db="EMBL/GenBank/DDBJ databases">
        <title>Phylogenomic resolution of chytrid fungi.</title>
        <authorList>
            <person name="Stajich J.E."/>
            <person name="Amses K."/>
            <person name="Simmons R."/>
            <person name="Seto K."/>
            <person name="Myers J."/>
            <person name="Bonds A."/>
            <person name="Quandt C.A."/>
            <person name="Barry K."/>
            <person name="Liu P."/>
            <person name="Grigoriev I."/>
            <person name="Longcore J.E."/>
            <person name="James T.Y."/>
        </authorList>
    </citation>
    <scope>NUCLEOTIDE SEQUENCE</scope>
    <source>
        <strain evidence="15">JEL0476</strain>
    </source>
</reference>
<feature type="transmembrane region" description="Helical" evidence="13">
    <location>
        <begin position="2433"/>
        <end position="2451"/>
    </location>
</feature>
<dbReference type="InterPro" id="IPR013525">
    <property type="entry name" value="ABC2_TM"/>
</dbReference>
<feature type="transmembrane region" description="Helical" evidence="13">
    <location>
        <begin position="1955"/>
        <end position="1976"/>
    </location>
</feature>